<organism evidence="3 4">
    <name type="scientific">Algoriella xinjiangensis</name>
    <dbReference type="NCBI Taxonomy" id="684065"/>
    <lineage>
        <taxon>Bacteria</taxon>
        <taxon>Pseudomonadati</taxon>
        <taxon>Bacteroidota</taxon>
        <taxon>Flavobacteriia</taxon>
        <taxon>Flavobacteriales</taxon>
        <taxon>Weeksellaceae</taxon>
        <taxon>Algoriella</taxon>
    </lineage>
</organism>
<gene>
    <name evidence="3" type="ORF">SAMN05421738_102227</name>
</gene>
<name>A0A1I4TJI4_9FLAO</name>
<keyword evidence="4" id="KW-1185">Reference proteome</keyword>
<dbReference type="SMART" id="SM00287">
    <property type="entry name" value="SH3b"/>
    <property type="match status" value="1"/>
</dbReference>
<evidence type="ECO:0000313" key="4">
    <source>
        <dbReference type="Proteomes" id="UP000199149"/>
    </source>
</evidence>
<protein>
    <recommendedName>
        <fullName evidence="2">SH3b domain-containing protein</fullName>
    </recommendedName>
</protein>
<evidence type="ECO:0000259" key="2">
    <source>
        <dbReference type="PROSITE" id="PS51781"/>
    </source>
</evidence>
<feature type="chain" id="PRO_5011773686" description="SH3b domain-containing protein" evidence="1">
    <location>
        <begin position="19"/>
        <end position="225"/>
    </location>
</feature>
<accession>A0A1I4TJI4</accession>
<dbReference type="Proteomes" id="UP000199149">
    <property type="component" value="Unassembled WGS sequence"/>
</dbReference>
<dbReference type="STRING" id="684065.SAMN05421738_102227"/>
<reference evidence="4" key="1">
    <citation type="submission" date="2016-10" db="EMBL/GenBank/DDBJ databases">
        <authorList>
            <person name="Varghese N."/>
            <person name="Submissions S."/>
        </authorList>
    </citation>
    <scope>NUCLEOTIDE SEQUENCE [LARGE SCALE GENOMIC DNA]</scope>
    <source>
        <strain evidence="4">XJ109</strain>
    </source>
</reference>
<dbReference type="EMBL" id="FOUZ01000002">
    <property type="protein sequence ID" value="SFM76815.1"/>
    <property type="molecule type" value="Genomic_DNA"/>
</dbReference>
<dbReference type="PROSITE" id="PS51781">
    <property type="entry name" value="SH3B"/>
    <property type="match status" value="1"/>
</dbReference>
<proteinExistence type="predicted"/>
<dbReference type="OrthoDB" id="7054664at2"/>
<dbReference type="AlphaFoldDB" id="A0A1I4TJI4"/>
<sequence>MKKGVFILTLFSSYFAQAQFGIVQDKDGFVNVRDEENTSSKILSKINSNTILTYEDVEAKNWLMVEYKPENSGYISKDRIKDLIEFEKINPTKKSSTSIQYSFQDYRIAIETQKFNPKNHAITKDENTIIAIDNHDILGSDGVLPMTEFKTFKIYFKEKEINIPKEYYAFLYNADLMDLKLTYNKSLNQYYLFGTFSEGAGVFDALWVLENGKIVKHIAQINSYA</sequence>
<evidence type="ECO:0000313" key="3">
    <source>
        <dbReference type="EMBL" id="SFM76815.1"/>
    </source>
</evidence>
<feature type="signal peptide" evidence="1">
    <location>
        <begin position="1"/>
        <end position="18"/>
    </location>
</feature>
<evidence type="ECO:0000256" key="1">
    <source>
        <dbReference type="SAM" id="SignalP"/>
    </source>
</evidence>
<feature type="domain" description="SH3b" evidence="2">
    <location>
        <begin position="18"/>
        <end position="84"/>
    </location>
</feature>
<dbReference type="Gene3D" id="2.30.30.40">
    <property type="entry name" value="SH3 Domains"/>
    <property type="match status" value="1"/>
</dbReference>
<dbReference type="InterPro" id="IPR003646">
    <property type="entry name" value="SH3-like_bac-type"/>
</dbReference>
<keyword evidence="1" id="KW-0732">Signal</keyword>
<dbReference type="RefSeq" id="WP_092906291.1">
    <property type="nucleotide sequence ID" value="NZ_FOUZ01000002.1"/>
</dbReference>